<accession>A0A916EAV1</accession>
<dbReference type="OrthoDB" id="3691720at2759"/>
<dbReference type="PANTHER" id="PTHR10492">
    <property type="match status" value="1"/>
</dbReference>
<proteinExistence type="predicted"/>
<feature type="domain" description="DNA helicase Pif1-like 2B" evidence="1">
    <location>
        <begin position="39"/>
        <end position="73"/>
    </location>
</feature>
<gene>
    <name evidence="2" type="ORF">CHRIB12_LOCUS11556</name>
</gene>
<organism evidence="2 3">
    <name type="scientific">Rhizophagus irregularis</name>
    <dbReference type="NCBI Taxonomy" id="588596"/>
    <lineage>
        <taxon>Eukaryota</taxon>
        <taxon>Fungi</taxon>
        <taxon>Fungi incertae sedis</taxon>
        <taxon>Mucoromycota</taxon>
        <taxon>Glomeromycotina</taxon>
        <taxon>Glomeromycetes</taxon>
        <taxon>Glomerales</taxon>
        <taxon>Glomeraceae</taxon>
        <taxon>Rhizophagus</taxon>
    </lineage>
</organism>
<name>A0A916EAV1_9GLOM</name>
<dbReference type="Pfam" id="PF21530">
    <property type="entry name" value="Pif1_2B_dom"/>
    <property type="match status" value="1"/>
</dbReference>
<evidence type="ECO:0000313" key="3">
    <source>
        <dbReference type="Proteomes" id="UP000684084"/>
    </source>
</evidence>
<dbReference type="AlphaFoldDB" id="A0A916EAV1"/>
<sequence length="128" mass="14522">MYSDPKYFVERRILAPTNEYVNSIKTIIMNQFPAGEAFDGLPPYKLILKLGTPIILLCNLQPNDGLCNWTRLVCRTFQNHDIETEIITGNHPGNQSFHSSHYDVPSETELPFISNVIAFAMTINKSYG</sequence>
<dbReference type="VEuPathDB" id="FungiDB:RhiirFUN_012756"/>
<dbReference type="InterPro" id="IPR049163">
    <property type="entry name" value="Pif1-like_2B_dom"/>
</dbReference>
<comment type="caution">
    <text evidence="2">The sequence shown here is derived from an EMBL/GenBank/DDBJ whole genome shotgun (WGS) entry which is preliminary data.</text>
</comment>
<protein>
    <recommendedName>
        <fullName evidence="1">DNA helicase Pif1-like 2B domain-containing protein</fullName>
    </recommendedName>
</protein>
<evidence type="ECO:0000259" key="1">
    <source>
        <dbReference type="Pfam" id="PF21530"/>
    </source>
</evidence>
<reference evidence="2" key="1">
    <citation type="submission" date="2020-05" db="EMBL/GenBank/DDBJ databases">
        <authorList>
            <person name="Rincon C."/>
            <person name="Sanders R I."/>
            <person name="Robbins C."/>
            <person name="Chaturvedi A."/>
        </authorList>
    </citation>
    <scope>NUCLEOTIDE SEQUENCE</scope>
    <source>
        <strain evidence="2">CHB12</strain>
    </source>
</reference>
<dbReference type="PANTHER" id="PTHR10492:SF57">
    <property type="entry name" value="ATP-DEPENDENT DNA HELICASE"/>
    <property type="match status" value="1"/>
</dbReference>
<evidence type="ECO:0000313" key="2">
    <source>
        <dbReference type="EMBL" id="CAB5368053.1"/>
    </source>
</evidence>
<dbReference type="EMBL" id="CAGKOT010000024">
    <property type="protein sequence ID" value="CAB5368053.1"/>
    <property type="molecule type" value="Genomic_DNA"/>
</dbReference>
<dbReference type="Proteomes" id="UP000684084">
    <property type="component" value="Unassembled WGS sequence"/>
</dbReference>